<dbReference type="FunFam" id="3.30.160.60:FF:002343">
    <property type="entry name" value="Zinc finger protein 33A"/>
    <property type="match status" value="2"/>
</dbReference>
<feature type="domain" description="KRAB" evidence="13">
    <location>
        <begin position="109"/>
        <end position="180"/>
    </location>
</feature>
<dbReference type="SMR" id="A0A5F8A300"/>
<keyword evidence="6" id="KW-0862">Zinc</keyword>
<feature type="domain" description="KRAB" evidence="13">
    <location>
        <begin position="4"/>
        <end position="75"/>
    </location>
</feature>
<name>A0A5F8A300_MACMU</name>
<dbReference type="Gene3D" id="6.10.140.140">
    <property type="match status" value="2"/>
</dbReference>
<sequence length="566" mass="64995">MESLTLRDVAVDFTWEEWQLLGPAQKHLYRDVMLENYSNLVSVGFQASKPDALTKLEQGEPLWALEDEIHSPTHPVEHFCHLLIILARWQVDGLWSKKYLPLPLTWGSLSFEDVAVDFTREEWQFLDWSQKVLYKEVMLENYSNLVSVGYQGTKPDSLFKLEQGEPPWIVEGAAHSQTCPGFVIQNRRYTGKDSDAFGGYGKSCLHIKRDKTLTEVKYHRCVKPTSPKSQLNDHQKICVGEKPHECSVCGRAFSRKAQLIQHQRTERGEKPHGCGECGKTFMRKIQLTEHQRTHTGEKPHECSECGKAFSRKSQLMVHQRTHTGEKPYRCSECGKAFSRKCRLNRHQRSHTGEKLYGCSVCGKAFSQKAYLIAHQRLHTGEKPYKCSDCGRTFYFKSDLTRHQRIHTGEKPYECHECEKAFRSKSKLIQHQRTHTGERPYSCSECGKAFAHMSVLIKHKKTHIREKAIHSLKVEKPSSRSHTSLYMSEHMQEQKTVPIEMPASGTPALLNKSERLVGRNVVIVEQPFPRNQAFVVNQEFEQGISLANEVNVAPSVINYILYVTDIV</sequence>
<reference evidence="14" key="4">
    <citation type="submission" date="2025-09" db="UniProtKB">
        <authorList>
            <consortium name="Ensembl"/>
        </authorList>
    </citation>
    <scope>IDENTIFICATION</scope>
    <source>
        <strain evidence="14">17573</strain>
    </source>
</reference>
<evidence type="ECO:0000256" key="4">
    <source>
        <dbReference type="ARBA" id="ARBA00022737"/>
    </source>
</evidence>
<accession>A0A5F8A300</accession>
<dbReference type="GO" id="GO:0003677">
    <property type="term" value="F:DNA binding"/>
    <property type="evidence" value="ECO:0007669"/>
    <property type="project" value="UniProtKB-KW"/>
</dbReference>
<evidence type="ECO:0000256" key="2">
    <source>
        <dbReference type="ARBA" id="ARBA00006991"/>
    </source>
</evidence>
<dbReference type="Pfam" id="PF00096">
    <property type="entry name" value="zf-C2H2"/>
    <property type="match status" value="8"/>
</dbReference>
<dbReference type="Bgee" id="ENSMMUG00000002310">
    <property type="expression patterns" value="Expressed in ileum and 23 other cell types or tissues"/>
</dbReference>
<keyword evidence="5 11" id="KW-0863">Zinc-finger</keyword>
<evidence type="ECO:0000256" key="7">
    <source>
        <dbReference type="ARBA" id="ARBA00023015"/>
    </source>
</evidence>
<dbReference type="PROSITE" id="PS00028">
    <property type="entry name" value="ZINC_FINGER_C2H2_1"/>
    <property type="match status" value="7"/>
</dbReference>
<proteinExistence type="inferred from homology"/>
<evidence type="ECO:0000256" key="10">
    <source>
        <dbReference type="ARBA" id="ARBA00023242"/>
    </source>
</evidence>
<feature type="domain" description="C2H2-type" evidence="12">
    <location>
        <begin position="272"/>
        <end position="299"/>
    </location>
</feature>
<evidence type="ECO:0000256" key="9">
    <source>
        <dbReference type="ARBA" id="ARBA00023163"/>
    </source>
</evidence>
<dbReference type="FunCoup" id="A0A5F8A300">
    <property type="interactions" value="1"/>
</dbReference>
<keyword evidence="9" id="KW-0804">Transcription</keyword>
<keyword evidence="8" id="KW-0238">DNA-binding</keyword>
<keyword evidence="7" id="KW-0805">Transcription regulation</keyword>
<organism evidence="14 15">
    <name type="scientific">Macaca mulatta</name>
    <name type="common">Rhesus macaque</name>
    <dbReference type="NCBI Taxonomy" id="9544"/>
    <lineage>
        <taxon>Eukaryota</taxon>
        <taxon>Metazoa</taxon>
        <taxon>Chordata</taxon>
        <taxon>Craniata</taxon>
        <taxon>Vertebrata</taxon>
        <taxon>Euteleostomi</taxon>
        <taxon>Mammalia</taxon>
        <taxon>Eutheria</taxon>
        <taxon>Euarchontoglires</taxon>
        <taxon>Primates</taxon>
        <taxon>Haplorrhini</taxon>
        <taxon>Catarrhini</taxon>
        <taxon>Cercopithecidae</taxon>
        <taxon>Cercopithecinae</taxon>
        <taxon>Macaca</taxon>
    </lineage>
</organism>
<evidence type="ECO:0000259" key="12">
    <source>
        <dbReference type="PROSITE" id="PS50157"/>
    </source>
</evidence>
<dbReference type="InterPro" id="IPR036236">
    <property type="entry name" value="Znf_C2H2_sf"/>
</dbReference>
<dbReference type="FunFam" id="3.30.160.60:FF:000384">
    <property type="entry name" value="Zinc finger protein 550"/>
    <property type="match status" value="2"/>
</dbReference>
<dbReference type="Ensembl" id="ENSMMUT00000106793.1">
    <property type="protein sequence ID" value="ENSMMUP00000071276.1"/>
    <property type="gene ID" value="ENSMMUG00000002310.4"/>
</dbReference>
<protein>
    <submittedName>
        <fullName evidence="14">Zinc finger protein 577</fullName>
    </submittedName>
</protein>
<dbReference type="InterPro" id="IPR013087">
    <property type="entry name" value="Znf_C2H2_type"/>
</dbReference>
<keyword evidence="10" id="KW-0539">Nucleus</keyword>
<feature type="domain" description="C2H2-type" evidence="12">
    <location>
        <begin position="440"/>
        <end position="467"/>
    </location>
</feature>
<dbReference type="VEuPathDB" id="HostDB:ENSMMUG00000002310"/>
<evidence type="ECO:0000256" key="11">
    <source>
        <dbReference type="PROSITE-ProRule" id="PRU00042"/>
    </source>
</evidence>
<feature type="domain" description="C2H2-type" evidence="12">
    <location>
        <begin position="356"/>
        <end position="383"/>
    </location>
</feature>
<evidence type="ECO:0000259" key="13">
    <source>
        <dbReference type="PROSITE" id="PS50805"/>
    </source>
</evidence>
<keyword evidence="4" id="KW-0677">Repeat</keyword>
<evidence type="ECO:0000256" key="5">
    <source>
        <dbReference type="ARBA" id="ARBA00022771"/>
    </source>
</evidence>
<dbReference type="InParanoid" id="A0A5F8A300"/>
<feature type="domain" description="C2H2-type" evidence="12">
    <location>
        <begin position="328"/>
        <end position="355"/>
    </location>
</feature>
<reference evidence="15" key="1">
    <citation type="journal article" date="2007" name="Science">
        <title>Evolutionary and biomedical insights from the rhesus macaque genome.</title>
        <authorList>
            <person name="Gibbs R.A."/>
            <person name="Rogers J."/>
            <person name="Katze M.G."/>
            <person name="Bumgarner R."/>
            <person name="Weinstock G.M."/>
            <person name="Mardis E.R."/>
            <person name="Remington K.A."/>
            <person name="Strausberg R.L."/>
            <person name="Venter J.C."/>
            <person name="Wilson R.K."/>
            <person name="Batzer M.A."/>
            <person name="Bustamante C.D."/>
            <person name="Eichler E.E."/>
            <person name="Hahn M.W."/>
            <person name="Hardison R.C."/>
            <person name="Makova K.D."/>
            <person name="Miller W."/>
            <person name="Milosavljevic A."/>
            <person name="Palermo R.E."/>
            <person name="Siepel A."/>
            <person name="Sikela J.M."/>
            <person name="Attaway T."/>
            <person name="Bell S."/>
            <person name="Bernard K.E."/>
            <person name="Buhay C.J."/>
            <person name="Chandrabose M.N."/>
            <person name="Dao M."/>
            <person name="Davis C."/>
            <person name="Delehaunty K.D."/>
            <person name="Ding Y."/>
            <person name="Dinh H.H."/>
            <person name="Dugan-Rocha S."/>
            <person name="Fulton L.A."/>
            <person name="Gabisi R.A."/>
            <person name="Garner T.T."/>
            <person name="Godfrey J."/>
            <person name="Hawes A.C."/>
            <person name="Hernandez J."/>
            <person name="Hines S."/>
            <person name="Holder M."/>
            <person name="Hume J."/>
            <person name="Jhangiani S.N."/>
            <person name="Joshi V."/>
            <person name="Khan Z.M."/>
            <person name="Kirkness E.F."/>
            <person name="Cree A."/>
            <person name="Fowler R.G."/>
            <person name="Lee S."/>
            <person name="Lewis L.R."/>
            <person name="Li Z."/>
            <person name="Liu Y.-S."/>
            <person name="Moore S.M."/>
            <person name="Muzny D."/>
            <person name="Nazareth L.V."/>
            <person name="Ngo D.N."/>
            <person name="Okwuonu G.O."/>
            <person name="Pai G."/>
            <person name="Parker D."/>
            <person name="Paul H.A."/>
            <person name="Pfannkoch C."/>
            <person name="Pohl C.S."/>
            <person name="Rogers Y.-H.C."/>
            <person name="Ruiz S.J."/>
            <person name="Sabo A."/>
            <person name="Santibanez J."/>
            <person name="Schneider B.W."/>
            <person name="Smith S.M."/>
            <person name="Sodergren E."/>
            <person name="Svatek A.F."/>
            <person name="Utterback T.R."/>
            <person name="Vattathil S."/>
            <person name="Warren W."/>
            <person name="White C.S."/>
            <person name="Chinwalla A.T."/>
            <person name="Feng Y."/>
            <person name="Halpern A.L."/>
            <person name="Hillier L.W."/>
            <person name="Huang X."/>
            <person name="Minx P."/>
            <person name="Nelson J.O."/>
            <person name="Pepin K.H."/>
            <person name="Qin X."/>
            <person name="Sutton G.G."/>
            <person name="Venter E."/>
            <person name="Walenz B.P."/>
            <person name="Wallis J.W."/>
            <person name="Worley K.C."/>
            <person name="Yang S.-P."/>
            <person name="Jones S.M."/>
            <person name="Marra M.A."/>
            <person name="Rocchi M."/>
            <person name="Schein J.E."/>
            <person name="Baertsch R."/>
            <person name="Clarke L."/>
            <person name="Csuros M."/>
            <person name="Glasscock J."/>
            <person name="Harris R.A."/>
            <person name="Havlak P."/>
            <person name="Jackson A.R."/>
            <person name="Jiang H."/>
            <person name="Liu Y."/>
            <person name="Messina D.N."/>
            <person name="Shen Y."/>
            <person name="Song H.X.-Z."/>
            <person name="Wylie T."/>
            <person name="Zhang L."/>
            <person name="Birney E."/>
            <person name="Han K."/>
            <person name="Konkel M.K."/>
            <person name="Lee J."/>
            <person name="Smit A.F.A."/>
            <person name="Ullmer B."/>
            <person name="Wang H."/>
            <person name="Xing J."/>
            <person name="Burhans R."/>
            <person name="Cheng Z."/>
            <person name="Karro J.E."/>
            <person name="Ma J."/>
            <person name="Raney B."/>
            <person name="She X."/>
            <person name="Cox M.J."/>
            <person name="Demuth J.P."/>
            <person name="Dumas L.J."/>
            <person name="Han S.-G."/>
            <person name="Hopkins J."/>
            <person name="Karimpour-Fard A."/>
            <person name="Kim Y.H."/>
            <person name="Pollack J.R."/>
            <person name="Vinar T."/>
            <person name="Addo-Quaye C."/>
            <person name="Degenhardt J."/>
            <person name="Denby A."/>
            <person name="Hubisz M.J."/>
            <person name="Indap A."/>
            <person name="Kosiol C."/>
            <person name="Lahn B.T."/>
            <person name="Lawson H.A."/>
            <person name="Marklein A."/>
            <person name="Nielsen R."/>
            <person name="Vallender E.J."/>
            <person name="Clark A.G."/>
            <person name="Ferguson B."/>
            <person name="Hernandez R.D."/>
            <person name="Hirani K."/>
            <person name="Kehrer-Sawatzki H."/>
            <person name="Kolb J."/>
            <person name="Patil S."/>
            <person name="Pu L.-L."/>
            <person name="Ren Y."/>
            <person name="Smith D.G."/>
            <person name="Wheeler D.A."/>
            <person name="Schenck I."/>
            <person name="Ball E.V."/>
            <person name="Chen R."/>
            <person name="Cooper D.N."/>
            <person name="Giardine B."/>
            <person name="Hsu F."/>
            <person name="Kent W.J."/>
            <person name="Lesk A."/>
            <person name="Nelson D.L."/>
            <person name="O'brien W.E."/>
            <person name="Pruefer K."/>
            <person name="Stenson P.D."/>
            <person name="Wallace J.C."/>
            <person name="Ke H."/>
            <person name="Liu X.-M."/>
            <person name="Wang P."/>
            <person name="Xiang A.P."/>
            <person name="Yang F."/>
            <person name="Barber G.P."/>
            <person name="Haussler D."/>
            <person name="Karolchik D."/>
            <person name="Kern A.D."/>
            <person name="Kuhn R.M."/>
            <person name="Smith K.E."/>
            <person name="Zwieg A.S."/>
        </authorList>
    </citation>
    <scope>NUCLEOTIDE SEQUENCE [LARGE SCALE GENOMIC DNA]</scope>
    <source>
        <strain evidence="15">17573</strain>
    </source>
</reference>
<dbReference type="PROSITE" id="PS50157">
    <property type="entry name" value="ZINC_FINGER_C2H2_2"/>
    <property type="match status" value="8"/>
</dbReference>
<evidence type="ECO:0000313" key="15">
    <source>
        <dbReference type="Proteomes" id="UP000006718"/>
    </source>
</evidence>
<dbReference type="Pfam" id="PF01352">
    <property type="entry name" value="KRAB"/>
    <property type="match status" value="2"/>
</dbReference>
<dbReference type="SMART" id="SM00349">
    <property type="entry name" value="KRAB"/>
    <property type="match status" value="2"/>
</dbReference>
<dbReference type="FunFam" id="3.30.160.60:FF:000229">
    <property type="entry name" value="Zinc finger protein 90 homolog"/>
    <property type="match status" value="1"/>
</dbReference>
<evidence type="ECO:0000313" key="14">
    <source>
        <dbReference type="Ensembl" id="ENSMMUP00000071276.1"/>
    </source>
</evidence>
<dbReference type="InterPro" id="IPR036051">
    <property type="entry name" value="KRAB_dom_sf"/>
</dbReference>
<dbReference type="VGNC" id="VGNC:79733">
    <property type="gene designation" value="ZNF577"/>
</dbReference>
<evidence type="ECO:0000256" key="8">
    <source>
        <dbReference type="ARBA" id="ARBA00023125"/>
    </source>
</evidence>
<keyword evidence="15" id="KW-1185">Reference proteome</keyword>
<dbReference type="PROSITE" id="PS50805">
    <property type="entry name" value="KRAB"/>
    <property type="match status" value="2"/>
</dbReference>
<dbReference type="SUPFAM" id="SSF109640">
    <property type="entry name" value="KRAB domain (Kruppel-associated box)"/>
    <property type="match status" value="2"/>
</dbReference>
<dbReference type="GO" id="GO:0006355">
    <property type="term" value="P:regulation of DNA-templated transcription"/>
    <property type="evidence" value="ECO:0007669"/>
    <property type="project" value="InterPro"/>
</dbReference>
<dbReference type="ExpressionAtlas" id="A0A5F8A300">
    <property type="expression patterns" value="baseline"/>
</dbReference>
<dbReference type="PANTHER" id="PTHR23234">
    <property type="entry name" value="ZNF44 PROTEIN"/>
    <property type="match status" value="1"/>
</dbReference>
<keyword evidence="3" id="KW-0479">Metal-binding</keyword>
<dbReference type="SUPFAM" id="SSF57667">
    <property type="entry name" value="beta-beta-alpha zinc fingers"/>
    <property type="match status" value="5"/>
</dbReference>
<dbReference type="FunFam" id="3.30.160.60:FF:000139">
    <property type="entry name" value="zinc finger protein 1 homolog"/>
    <property type="match status" value="1"/>
</dbReference>
<dbReference type="GO" id="GO:0005634">
    <property type="term" value="C:nucleus"/>
    <property type="evidence" value="ECO:0007669"/>
    <property type="project" value="UniProtKB-SubCell"/>
</dbReference>
<dbReference type="GO" id="GO:0008270">
    <property type="term" value="F:zinc ion binding"/>
    <property type="evidence" value="ECO:0007669"/>
    <property type="project" value="UniProtKB-KW"/>
</dbReference>
<dbReference type="CDD" id="cd07765">
    <property type="entry name" value="KRAB_A-box"/>
    <property type="match status" value="2"/>
</dbReference>
<dbReference type="Proteomes" id="UP000006718">
    <property type="component" value="Chromosome 19"/>
</dbReference>
<dbReference type="FunFam" id="3.30.160.60:FF:000557">
    <property type="entry name" value="zinc finger and SCAN domain-containing protein 29"/>
    <property type="match status" value="1"/>
</dbReference>
<feature type="domain" description="C2H2-type" evidence="12">
    <location>
        <begin position="412"/>
        <end position="439"/>
    </location>
</feature>
<dbReference type="GeneTree" id="ENSGT00940000163379"/>
<dbReference type="InterPro" id="IPR050758">
    <property type="entry name" value="Znf_C2H2-type"/>
</dbReference>
<dbReference type="SMART" id="SM00355">
    <property type="entry name" value="ZnF_C2H2"/>
    <property type="match status" value="8"/>
</dbReference>
<evidence type="ECO:0000256" key="3">
    <source>
        <dbReference type="ARBA" id="ARBA00022723"/>
    </source>
</evidence>
<feature type="domain" description="C2H2-type" evidence="12">
    <location>
        <begin position="384"/>
        <end position="411"/>
    </location>
</feature>
<comment type="subcellular location">
    <subcellularLocation>
        <location evidence="1">Nucleus</location>
    </subcellularLocation>
</comment>
<dbReference type="PANTHER" id="PTHR23234:SF10">
    <property type="entry name" value="RIKEN CDNA 6720489N17 GENE-RELATED"/>
    <property type="match status" value="1"/>
</dbReference>
<gene>
    <name evidence="16" type="primary">ZNF577</name>
    <name evidence="14" type="synonym">ZNF649</name>
</gene>
<evidence type="ECO:0000256" key="1">
    <source>
        <dbReference type="ARBA" id="ARBA00004123"/>
    </source>
</evidence>
<feature type="domain" description="C2H2-type" evidence="12">
    <location>
        <begin position="244"/>
        <end position="271"/>
    </location>
</feature>
<comment type="similarity">
    <text evidence="2">Belongs to the krueppel C2H2-type zinc-finger protein family.</text>
</comment>
<evidence type="ECO:0000256" key="6">
    <source>
        <dbReference type="ARBA" id="ARBA00022833"/>
    </source>
</evidence>
<dbReference type="FunFam" id="3.30.160.60:FF:001157">
    <property type="entry name" value="Zinc finger protein 793"/>
    <property type="match status" value="1"/>
</dbReference>
<feature type="domain" description="C2H2-type" evidence="12">
    <location>
        <begin position="300"/>
        <end position="327"/>
    </location>
</feature>
<dbReference type="AlphaFoldDB" id="A0A5F8A300"/>
<reference evidence="14" key="2">
    <citation type="submission" date="2019-01" db="EMBL/GenBank/DDBJ databases">
        <authorList>
            <person name="Graves T."/>
            <person name="Eichler E.E."/>
            <person name="Wilson R.K."/>
        </authorList>
    </citation>
    <scope>NUCLEOTIDE SEQUENCE [LARGE SCALE GENOMIC DNA]</scope>
    <source>
        <strain evidence="14">17573</strain>
    </source>
</reference>
<dbReference type="InterPro" id="IPR001909">
    <property type="entry name" value="KRAB"/>
</dbReference>
<reference evidence="14" key="3">
    <citation type="submission" date="2025-08" db="UniProtKB">
        <authorList>
            <consortium name="Ensembl"/>
        </authorList>
    </citation>
    <scope>IDENTIFICATION</scope>
    <source>
        <strain evidence="14">17573</strain>
    </source>
</reference>
<dbReference type="Gene3D" id="3.30.160.60">
    <property type="entry name" value="Classic Zinc Finger"/>
    <property type="match status" value="8"/>
</dbReference>
<evidence type="ECO:0000313" key="16">
    <source>
        <dbReference type="VGNC" id="VGNC:79733"/>
    </source>
</evidence>